<feature type="compositionally biased region" description="Polar residues" evidence="1">
    <location>
        <begin position="48"/>
        <end position="58"/>
    </location>
</feature>
<evidence type="ECO:0000313" key="3">
    <source>
        <dbReference type="Proteomes" id="UP000614741"/>
    </source>
</evidence>
<comment type="caution">
    <text evidence="2">The sequence shown here is derived from an EMBL/GenBank/DDBJ whole genome shotgun (WGS) entry which is preliminary data.</text>
</comment>
<organism evidence="2 3">
    <name type="scientific">Cellulomonas phragmiteti</name>
    <dbReference type="NCBI Taxonomy" id="478780"/>
    <lineage>
        <taxon>Bacteria</taxon>
        <taxon>Bacillati</taxon>
        <taxon>Actinomycetota</taxon>
        <taxon>Actinomycetes</taxon>
        <taxon>Micrococcales</taxon>
        <taxon>Cellulomonadaceae</taxon>
        <taxon>Cellulomonas</taxon>
    </lineage>
</organism>
<feature type="compositionally biased region" description="Basic and acidic residues" evidence="1">
    <location>
        <begin position="1"/>
        <end position="15"/>
    </location>
</feature>
<dbReference type="EMBL" id="BONP01000015">
    <property type="protein sequence ID" value="GIG40739.1"/>
    <property type="molecule type" value="Genomic_DNA"/>
</dbReference>
<sequence>MTEKRPRSEPARPHPDPSIQEKGGYITPSTPAGQLPVVPTGPAPGSVPSAQTGSDSKK</sequence>
<evidence type="ECO:0000313" key="2">
    <source>
        <dbReference type="EMBL" id="GIG40739.1"/>
    </source>
</evidence>
<protein>
    <submittedName>
        <fullName evidence="2">Uncharacterized protein</fullName>
    </submittedName>
</protein>
<proteinExistence type="predicted"/>
<dbReference type="Proteomes" id="UP000614741">
    <property type="component" value="Unassembled WGS sequence"/>
</dbReference>
<name>A0ABQ4DN22_9CELL</name>
<evidence type="ECO:0000256" key="1">
    <source>
        <dbReference type="SAM" id="MobiDB-lite"/>
    </source>
</evidence>
<keyword evidence="3" id="KW-1185">Reference proteome</keyword>
<gene>
    <name evidence="2" type="ORF">Cph01nite_25010</name>
</gene>
<reference evidence="2 3" key="1">
    <citation type="submission" date="2021-01" db="EMBL/GenBank/DDBJ databases">
        <title>Whole genome shotgun sequence of Cellulomonas phragmiteti NBRC 110785.</title>
        <authorList>
            <person name="Komaki H."/>
            <person name="Tamura T."/>
        </authorList>
    </citation>
    <scope>NUCLEOTIDE SEQUENCE [LARGE SCALE GENOMIC DNA]</scope>
    <source>
        <strain evidence="2 3">NBRC 110785</strain>
    </source>
</reference>
<feature type="region of interest" description="Disordered" evidence="1">
    <location>
        <begin position="1"/>
        <end position="58"/>
    </location>
</feature>
<accession>A0ABQ4DN22</accession>